<feature type="transmembrane region" description="Helical" evidence="5">
    <location>
        <begin position="308"/>
        <end position="330"/>
    </location>
</feature>
<name>A0A6G1GVL4_9PEZI</name>
<keyword evidence="8" id="KW-1185">Reference proteome</keyword>
<feature type="transmembrane region" description="Helical" evidence="5">
    <location>
        <begin position="129"/>
        <end position="155"/>
    </location>
</feature>
<dbReference type="Pfam" id="PF07690">
    <property type="entry name" value="MFS_1"/>
    <property type="match status" value="1"/>
</dbReference>
<evidence type="ECO:0000313" key="8">
    <source>
        <dbReference type="Proteomes" id="UP000800041"/>
    </source>
</evidence>
<dbReference type="AlphaFoldDB" id="A0A6G1GVL4"/>
<evidence type="ECO:0000256" key="3">
    <source>
        <dbReference type="ARBA" id="ARBA00022989"/>
    </source>
</evidence>
<dbReference type="InterPro" id="IPR011701">
    <property type="entry name" value="MFS"/>
</dbReference>
<reference evidence="7" key="1">
    <citation type="journal article" date="2020" name="Stud. Mycol.">
        <title>101 Dothideomycetes genomes: a test case for predicting lifestyles and emergence of pathogens.</title>
        <authorList>
            <person name="Haridas S."/>
            <person name="Albert R."/>
            <person name="Binder M."/>
            <person name="Bloem J."/>
            <person name="Labutti K."/>
            <person name="Salamov A."/>
            <person name="Andreopoulos B."/>
            <person name="Baker S."/>
            <person name="Barry K."/>
            <person name="Bills G."/>
            <person name="Bluhm B."/>
            <person name="Cannon C."/>
            <person name="Castanera R."/>
            <person name="Culley D."/>
            <person name="Daum C."/>
            <person name="Ezra D."/>
            <person name="Gonzalez J."/>
            <person name="Henrissat B."/>
            <person name="Kuo A."/>
            <person name="Liang C."/>
            <person name="Lipzen A."/>
            <person name="Lutzoni F."/>
            <person name="Magnuson J."/>
            <person name="Mondo S."/>
            <person name="Nolan M."/>
            <person name="Ohm R."/>
            <person name="Pangilinan J."/>
            <person name="Park H.-J."/>
            <person name="Ramirez L."/>
            <person name="Alfaro M."/>
            <person name="Sun H."/>
            <person name="Tritt A."/>
            <person name="Yoshinaga Y."/>
            <person name="Zwiers L.-H."/>
            <person name="Turgeon B."/>
            <person name="Goodwin S."/>
            <person name="Spatafora J."/>
            <person name="Crous P."/>
            <person name="Grigoriev I."/>
        </authorList>
    </citation>
    <scope>NUCLEOTIDE SEQUENCE</scope>
    <source>
        <strain evidence="7">CBS 113979</strain>
    </source>
</reference>
<feature type="transmembrane region" description="Helical" evidence="5">
    <location>
        <begin position="396"/>
        <end position="417"/>
    </location>
</feature>
<feature type="domain" description="Major facilitator superfamily (MFS) profile" evidence="6">
    <location>
        <begin position="59"/>
        <end position="530"/>
    </location>
</feature>
<evidence type="ECO:0000256" key="1">
    <source>
        <dbReference type="ARBA" id="ARBA00004141"/>
    </source>
</evidence>
<dbReference type="GO" id="GO:0005886">
    <property type="term" value="C:plasma membrane"/>
    <property type="evidence" value="ECO:0007669"/>
    <property type="project" value="TreeGrafter"/>
</dbReference>
<sequence>MSFKRAFALSRDEVRDATPPGTVKLVERDLVEKGVHRVPRPSSDPADPLNWGKWRKAGVVLTMSLYALIANFASGSISSVFPVYATPLAFNPPVPFTELSRLIAVNVLMQGASNIWWVPLSNAFGRRPIVLISLVIFVLSSMWAGLASSFGSLLAARVFMGIGEAAADTVAPDVIGEIYFVHQRGRAMAVYTAFLVVGPFLGGLCGAYIVAAGGLPWLHWTNVILAAVNFALCLFLQPETLYRRTHPLPPRSTEMAQMEDEKSDVGFVENVESGGVSNWRPYTFAQSLKIGIYRGDLIQKLLAPYMTLAFPGVWLVMLWYAGLVGGIVSISTVAPSMVAAPPYLWGQNAGLINVGGLIGAVLGFIYTFLTSDASSERKAKHSPNGLTESEDRLSTAFFPLAVATAGLIVFGLCGQYPSEHAWVGLQVGHGMLAFGLLQVPAVGFTYLIDSYNAVSGDCFVMVTVLRGIISFAWTFFVSEWVAKDGAAEAFGIIGMLMGIFSLLTIPVLLWGKRMRIATAYLLPDEDHADH</sequence>
<feature type="transmembrane region" description="Helical" evidence="5">
    <location>
        <begin position="217"/>
        <end position="236"/>
    </location>
</feature>
<gene>
    <name evidence="7" type="ORF">K402DRAFT_413579</name>
</gene>
<keyword evidence="2 5" id="KW-0812">Transmembrane</keyword>
<dbReference type="InterPro" id="IPR036259">
    <property type="entry name" value="MFS_trans_sf"/>
</dbReference>
<dbReference type="PANTHER" id="PTHR23502:SF181">
    <property type="entry name" value="MAJOR FACILITATOR SUPERFAMILY (MFS) PROFILE DOMAIN-CONTAINING PROTEIN"/>
    <property type="match status" value="1"/>
</dbReference>
<dbReference type="GO" id="GO:0022857">
    <property type="term" value="F:transmembrane transporter activity"/>
    <property type="evidence" value="ECO:0007669"/>
    <property type="project" value="InterPro"/>
</dbReference>
<evidence type="ECO:0000256" key="2">
    <source>
        <dbReference type="ARBA" id="ARBA00022692"/>
    </source>
</evidence>
<dbReference type="InterPro" id="IPR020846">
    <property type="entry name" value="MFS_dom"/>
</dbReference>
<feature type="transmembrane region" description="Helical" evidence="5">
    <location>
        <begin position="59"/>
        <end position="85"/>
    </location>
</feature>
<dbReference type="OrthoDB" id="2533084at2759"/>
<dbReference type="PANTHER" id="PTHR23502">
    <property type="entry name" value="MAJOR FACILITATOR SUPERFAMILY"/>
    <property type="match status" value="1"/>
</dbReference>
<dbReference type="Gene3D" id="1.20.1250.20">
    <property type="entry name" value="MFS general substrate transporter like domains"/>
    <property type="match status" value="1"/>
</dbReference>
<dbReference type="PROSITE" id="PS50850">
    <property type="entry name" value="MFS"/>
    <property type="match status" value="1"/>
</dbReference>
<feature type="transmembrane region" description="Helical" evidence="5">
    <location>
        <begin position="459"/>
        <end position="477"/>
    </location>
</feature>
<proteinExistence type="predicted"/>
<evidence type="ECO:0000259" key="6">
    <source>
        <dbReference type="PROSITE" id="PS50850"/>
    </source>
</evidence>
<dbReference type="Proteomes" id="UP000800041">
    <property type="component" value="Unassembled WGS sequence"/>
</dbReference>
<accession>A0A6G1GVL4</accession>
<dbReference type="SUPFAM" id="SSF103473">
    <property type="entry name" value="MFS general substrate transporter"/>
    <property type="match status" value="1"/>
</dbReference>
<evidence type="ECO:0000256" key="4">
    <source>
        <dbReference type="ARBA" id="ARBA00023136"/>
    </source>
</evidence>
<feature type="transmembrane region" description="Helical" evidence="5">
    <location>
        <begin position="429"/>
        <end position="447"/>
    </location>
</feature>
<keyword evidence="3 5" id="KW-1133">Transmembrane helix</keyword>
<evidence type="ECO:0000313" key="7">
    <source>
        <dbReference type="EMBL" id="KAF1984852.1"/>
    </source>
</evidence>
<dbReference type="EMBL" id="ML977165">
    <property type="protein sequence ID" value="KAF1984852.1"/>
    <property type="molecule type" value="Genomic_DNA"/>
</dbReference>
<feature type="transmembrane region" description="Helical" evidence="5">
    <location>
        <begin position="489"/>
        <end position="510"/>
    </location>
</feature>
<feature type="transmembrane region" description="Helical" evidence="5">
    <location>
        <begin position="350"/>
        <end position="369"/>
    </location>
</feature>
<keyword evidence="4 5" id="KW-0472">Membrane</keyword>
<evidence type="ECO:0000256" key="5">
    <source>
        <dbReference type="SAM" id="Phobius"/>
    </source>
</evidence>
<protein>
    <submittedName>
        <fullName evidence="7">MFS general substrate transporter</fullName>
    </submittedName>
</protein>
<feature type="transmembrane region" description="Helical" evidence="5">
    <location>
        <begin position="188"/>
        <end position="211"/>
    </location>
</feature>
<organism evidence="7 8">
    <name type="scientific">Aulographum hederae CBS 113979</name>
    <dbReference type="NCBI Taxonomy" id="1176131"/>
    <lineage>
        <taxon>Eukaryota</taxon>
        <taxon>Fungi</taxon>
        <taxon>Dikarya</taxon>
        <taxon>Ascomycota</taxon>
        <taxon>Pezizomycotina</taxon>
        <taxon>Dothideomycetes</taxon>
        <taxon>Pleosporomycetidae</taxon>
        <taxon>Aulographales</taxon>
        <taxon>Aulographaceae</taxon>
    </lineage>
</organism>
<comment type="subcellular location">
    <subcellularLocation>
        <location evidence="1">Membrane</location>
        <topology evidence="1">Multi-pass membrane protein</topology>
    </subcellularLocation>
</comment>